<evidence type="ECO:0000256" key="2">
    <source>
        <dbReference type="ARBA" id="ARBA00004752"/>
    </source>
</evidence>
<comment type="caution">
    <text evidence="18">The sequence shown here is derived from an EMBL/GenBank/DDBJ whole genome shotgun (WGS) entry which is preliminary data.</text>
</comment>
<keyword evidence="5 18" id="KW-0121">Carboxypeptidase</keyword>
<dbReference type="Gene3D" id="3.40.710.10">
    <property type="entry name" value="DD-peptidase/beta-lactamase superfamily"/>
    <property type="match status" value="1"/>
</dbReference>
<dbReference type="InterPro" id="IPR012907">
    <property type="entry name" value="Peptidase_S11_C"/>
</dbReference>
<dbReference type="GO" id="GO:0009252">
    <property type="term" value="P:peptidoglycan biosynthetic process"/>
    <property type="evidence" value="ECO:0007669"/>
    <property type="project" value="UniProtKB-UniPathway"/>
</dbReference>
<dbReference type="SMART" id="SM00936">
    <property type="entry name" value="PBP5_C"/>
    <property type="match status" value="1"/>
</dbReference>
<dbReference type="InterPro" id="IPR037167">
    <property type="entry name" value="Peptidase_S11_C_sf"/>
</dbReference>
<evidence type="ECO:0000256" key="10">
    <source>
        <dbReference type="ARBA" id="ARBA00022984"/>
    </source>
</evidence>
<feature type="active site" evidence="13">
    <location>
        <position position="113"/>
    </location>
</feature>
<keyword evidence="6" id="KW-0645">Protease</keyword>
<keyword evidence="8" id="KW-0378">Hydrolase</keyword>
<dbReference type="EMBL" id="WMIG01000001">
    <property type="protein sequence ID" value="MTH58290.1"/>
    <property type="molecule type" value="Genomic_DNA"/>
</dbReference>
<keyword evidence="10" id="KW-0573">Peptidoglycan synthesis</keyword>
<keyword evidence="19" id="KW-1185">Reference proteome</keyword>
<feature type="active site" description="Proton acceptor" evidence="13">
    <location>
        <position position="56"/>
    </location>
</feature>
<comment type="catalytic activity">
    <reaction evidence="12">
        <text>Preferential cleavage: (Ac)2-L-Lys-D-Ala-|-D-Ala. Also transpeptidation of peptidyl-alanyl moieties that are N-acyl substituents of D-alanine.</text>
        <dbReference type="EC" id="3.4.16.4"/>
    </reaction>
</comment>
<dbReference type="PANTHER" id="PTHR21581:SF6">
    <property type="entry name" value="TRAFFICKING PROTEIN PARTICLE COMPLEX SUBUNIT 12"/>
    <property type="match status" value="1"/>
</dbReference>
<dbReference type="SUPFAM" id="SSF56601">
    <property type="entry name" value="beta-lactamase/transpeptidase-like"/>
    <property type="match status" value="1"/>
</dbReference>
<dbReference type="RefSeq" id="WP_155038176.1">
    <property type="nucleotide sequence ID" value="NZ_JBHGCD010000001.1"/>
</dbReference>
<dbReference type="Gene3D" id="2.60.410.10">
    <property type="entry name" value="D-Ala-D-Ala carboxypeptidase, C-terminal domain"/>
    <property type="match status" value="1"/>
</dbReference>
<organism evidence="18 19">
    <name type="scientific">Paracoccus litorisediminis</name>
    <dbReference type="NCBI Taxonomy" id="2006130"/>
    <lineage>
        <taxon>Bacteria</taxon>
        <taxon>Pseudomonadati</taxon>
        <taxon>Pseudomonadota</taxon>
        <taxon>Alphaproteobacteria</taxon>
        <taxon>Rhodobacterales</taxon>
        <taxon>Paracoccaceae</taxon>
        <taxon>Paracoccus</taxon>
    </lineage>
</organism>
<evidence type="ECO:0000256" key="12">
    <source>
        <dbReference type="ARBA" id="ARBA00034000"/>
    </source>
</evidence>
<evidence type="ECO:0000313" key="19">
    <source>
        <dbReference type="Proteomes" id="UP000449846"/>
    </source>
</evidence>
<comment type="pathway">
    <text evidence="2">Cell wall biogenesis; peptidoglycan biosynthesis.</text>
</comment>
<comment type="similarity">
    <text evidence="3 15">Belongs to the peptidase S11 family.</text>
</comment>
<keyword evidence="11" id="KW-0961">Cell wall biogenesis/degradation</keyword>
<dbReference type="GO" id="GO:0006508">
    <property type="term" value="P:proteolysis"/>
    <property type="evidence" value="ECO:0007669"/>
    <property type="project" value="UniProtKB-KW"/>
</dbReference>
<accession>A0A844HFD7</accession>
<evidence type="ECO:0000256" key="14">
    <source>
        <dbReference type="PIRSR" id="PIRSR618044-2"/>
    </source>
</evidence>
<dbReference type="AlphaFoldDB" id="A0A844HFD7"/>
<dbReference type="PANTHER" id="PTHR21581">
    <property type="entry name" value="D-ALANYL-D-ALANINE CARBOXYPEPTIDASE"/>
    <property type="match status" value="1"/>
</dbReference>
<dbReference type="Pfam" id="PF00768">
    <property type="entry name" value="Peptidase_S11"/>
    <property type="match status" value="1"/>
</dbReference>
<dbReference type="Pfam" id="PF07943">
    <property type="entry name" value="PBP5_C"/>
    <property type="match status" value="1"/>
</dbReference>
<proteinExistence type="inferred from homology"/>
<name>A0A844HFD7_9RHOB</name>
<dbReference type="GO" id="GO:0071555">
    <property type="term" value="P:cell wall organization"/>
    <property type="evidence" value="ECO:0007669"/>
    <property type="project" value="UniProtKB-KW"/>
</dbReference>
<evidence type="ECO:0000256" key="1">
    <source>
        <dbReference type="ARBA" id="ARBA00003217"/>
    </source>
</evidence>
<evidence type="ECO:0000256" key="16">
    <source>
        <dbReference type="SAM" id="SignalP"/>
    </source>
</evidence>
<gene>
    <name evidence="18" type="ORF">GL300_03595</name>
</gene>
<evidence type="ECO:0000256" key="8">
    <source>
        <dbReference type="ARBA" id="ARBA00022801"/>
    </source>
</evidence>
<evidence type="ECO:0000313" key="18">
    <source>
        <dbReference type="EMBL" id="MTH58290.1"/>
    </source>
</evidence>
<keyword evidence="7 16" id="KW-0732">Signal</keyword>
<keyword evidence="9" id="KW-0133">Cell shape</keyword>
<feature type="chain" id="PRO_5032723885" description="serine-type D-Ala-D-Ala carboxypeptidase" evidence="16">
    <location>
        <begin position="22"/>
        <end position="385"/>
    </location>
</feature>
<evidence type="ECO:0000256" key="4">
    <source>
        <dbReference type="ARBA" id="ARBA00012448"/>
    </source>
</evidence>
<evidence type="ECO:0000256" key="13">
    <source>
        <dbReference type="PIRSR" id="PIRSR618044-1"/>
    </source>
</evidence>
<comment type="function">
    <text evidence="1">Removes C-terminal D-alanyl residues from sugar-peptide cell wall precursors.</text>
</comment>
<dbReference type="SUPFAM" id="SSF69189">
    <property type="entry name" value="Penicillin-binding protein associated domain"/>
    <property type="match status" value="1"/>
</dbReference>
<dbReference type="GO" id="GO:0008360">
    <property type="term" value="P:regulation of cell shape"/>
    <property type="evidence" value="ECO:0007669"/>
    <property type="project" value="UniProtKB-KW"/>
</dbReference>
<dbReference type="UniPathway" id="UPA00219"/>
<dbReference type="PRINTS" id="PR00725">
    <property type="entry name" value="DADACBPTASE1"/>
</dbReference>
<evidence type="ECO:0000256" key="5">
    <source>
        <dbReference type="ARBA" id="ARBA00022645"/>
    </source>
</evidence>
<dbReference type="InterPro" id="IPR012338">
    <property type="entry name" value="Beta-lactam/transpept-like"/>
</dbReference>
<protein>
    <recommendedName>
        <fullName evidence="4">serine-type D-Ala-D-Ala carboxypeptidase</fullName>
        <ecNumber evidence="4">3.4.16.4</ecNumber>
    </recommendedName>
</protein>
<dbReference type="EC" id="3.4.16.4" evidence="4"/>
<dbReference type="Proteomes" id="UP000449846">
    <property type="component" value="Unassembled WGS sequence"/>
</dbReference>
<evidence type="ECO:0000256" key="11">
    <source>
        <dbReference type="ARBA" id="ARBA00023316"/>
    </source>
</evidence>
<reference evidence="18 19" key="1">
    <citation type="submission" date="2019-11" db="EMBL/GenBank/DDBJ databases">
        <authorList>
            <person name="Dong K."/>
        </authorList>
    </citation>
    <scope>NUCLEOTIDE SEQUENCE [LARGE SCALE GENOMIC DNA]</scope>
    <source>
        <strain evidence="18 19">NBRC 112902</strain>
    </source>
</reference>
<evidence type="ECO:0000256" key="9">
    <source>
        <dbReference type="ARBA" id="ARBA00022960"/>
    </source>
</evidence>
<evidence type="ECO:0000259" key="17">
    <source>
        <dbReference type="SMART" id="SM00936"/>
    </source>
</evidence>
<sequence length="385" mass="41518">MRLMTLRIIALVMAFALPARAFDTNASAAWVYDVATGTVLMEKNADTPLPPASMSKLMTLNMLFEALHDRRVTMDQTLPVSTKAWKMGGSRMFVEPADRPSVEELIHGIIINSGNDACVVVAEELAGTEEAFARSMNQRAKELGMTKSHFANASGWPDPEHVMSMHDLGTLALRLITEFPDLYPNFGMTQFSYKGRVPSNKNNRNPLLHLGGGDWKADGLKTGHTQEAGYGLVGSAVQGGRRIIFVISGLPSDRARAEEAERIVNWAYRQFTMRTIVPKGEIVAQAPVWLGDQSKVGLTTEDGVKVLLPAGSQSGVTAEAVFNGPIEAPITKGDKLGELLVNIPGAGQSRLPLLAASDVGRAGVFGRLQNAASRLSQHAMQAVNN</sequence>
<feature type="binding site" evidence="14">
    <location>
        <position position="221"/>
    </location>
    <ligand>
        <name>substrate</name>
    </ligand>
</feature>
<feature type="active site" description="Acyl-ester intermediate" evidence="13">
    <location>
        <position position="53"/>
    </location>
</feature>
<dbReference type="InterPro" id="IPR015956">
    <property type="entry name" value="Peniciliin-bd_prot_C_sf"/>
</dbReference>
<evidence type="ECO:0000256" key="15">
    <source>
        <dbReference type="RuleBase" id="RU004016"/>
    </source>
</evidence>
<evidence type="ECO:0000256" key="6">
    <source>
        <dbReference type="ARBA" id="ARBA00022670"/>
    </source>
</evidence>
<dbReference type="InterPro" id="IPR018044">
    <property type="entry name" value="Peptidase_S11"/>
</dbReference>
<evidence type="ECO:0000256" key="7">
    <source>
        <dbReference type="ARBA" id="ARBA00022729"/>
    </source>
</evidence>
<dbReference type="InterPro" id="IPR001967">
    <property type="entry name" value="Peptidase_S11_N"/>
</dbReference>
<dbReference type="OrthoDB" id="9795979at2"/>
<evidence type="ECO:0000256" key="3">
    <source>
        <dbReference type="ARBA" id="ARBA00007164"/>
    </source>
</evidence>
<feature type="signal peptide" evidence="16">
    <location>
        <begin position="1"/>
        <end position="21"/>
    </location>
</feature>
<dbReference type="GO" id="GO:0009002">
    <property type="term" value="F:serine-type D-Ala-D-Ala carboxypeptidase activity"/>
    <property type="evidence" value="ECO:0007669"/>
    <property type="project" value="UniProtKB-EC"/>
</dbReference>
<feature type="domain" description="Peptidase S11 D-Ala-D-Ala carboxypeptidase A C-terminal" evidence="17">
    <location>
        <begin position="271"/>
        <end position="361"/>
    </location>
</feature>